<dbReference type="OrthoDB" id="9148269at2"/>
<dbReference type="Pfam" id="PF14022">
    <property type="entry name" value="DUF4238"/>
    <property type="match status" value="1"/>
</dbReference>
<name>A0A2T9KAI5_9CAUL</name>
<organism evidence="1 2">
    <name type="scientific">Caulobacter endophyticus</name>
    <dbReference type="NCBI Taxonomy" id="2172652"/>
    <lineage>
        <taxon>Bacteria</taxon>
        <taxon>Pseudomonadati</taxon>
        <taxon>Pseudomonadota</taxon>
        <taxon>Alphaproteobacteria</taxon>
        <taxon>Caulobacterales</taxon>
        <taxon>Caulobacteraceae</taxon>
        <taxon>Caulobacter</taxon>
    </lineage>
</organism>
<evidence type="ECO:0000313" key="1">
    <source>
        <dbReference type="EMBL" id="PVM92982.1"/>
    </source>
</evidence>
<dbReference type="RefSeq" id="WP_109099764.1">
    <property type="nucleotide sequence ID" value="NZ_QDKQ01000023.1"/>
</dbReference>
<proteinExistence type="predicted"/>
<accession>A0A2T9KAI5</accession>
<dbReference type="EMBL" id="QDKQ01000023">
    <property type="protein sequence ID" value="PVM92982.1"/>
    <property type="molecule type" value="Genomic_DNA"/>
</dbReference>
<evidence type="ECO:0008006" key="3">
    <source>
        <dbReference type="Google" id="ProtNLM"/>
    </source>
</evidence>
<reference evidence="1 2" key="1">
    <citation type="submission" date="2018-04" db="EMBL/GenBank/DDBJ databases">
        <title>The genome sequence of Caulobacter sp. 744.</title>
        <authorList>
            <person name="Gao J."/>
            <person name="Sun J."/>
        </authorList>
    </citation>
    <scope>NUCLEOTIDE SEQUENCE [LARGE SCALE GENOMIC DNA]</scope>
    <source>
        <strain evidence="1 2">774</strain>
    </source>
</reference>
<evidence type="ECO:0000313" key="2">
    <source>
        <dbReference type="Proteomes" id="UP000245073"/>
    </source>
</evidence>
<protein>
    <recommendedName>
        <fullName evidence="3">DUF4238 domain-containing protein</fullName>
    </recommendedName>
</protein>
<dbReference type="AlphaFoldDB" id="A0A2T9KAI5"/>
<gene>
    <name evidence="1" type="ORF">DDF67_04670</name>
</gene>
<keyword evidence="2" id="KW-1185">Reference proteome</keyword>
<dbReference type="Proteomes" id="UP000245073">
    <property type="component" value="Unassembled WGS sequence"/>
</dbReference>
<dbReference type="InterPro" id="IPR025332">
    <property type="entry name" value="DUF4238"/>
</dbReference>
<sequence>MPDTKSATQPRRHHYVPRFILKGFAVERKRGRFQTQVFDKHSGRTFAASINDVMVEGDFNALETPGGLLSIEAYISEIESKAAPLIERVVETGSLAQLSEADRLTLATFAALQFIRGTGPRAMAVAAAEAVNARIGATTSDAASDIRPDDGKRFGILSIATELAEYAGHFATKDLVLFRAPIEKQFILGDNPVTLENLEPSDFFGNLGLTCVGIQIGLPISNRFQLNFWCPTILAKARADRDEVMSRIRAINAMAMLSPNGLSDAGRALLEVLQKAMEAVTPLLEAYDSGMPIDLKEANVVRANSLQISYAERYIASAAGDFSLAVEMISTAPEYRRGRRMSVS</sequence>
<comment type="caution">
    <text evidence="1">The sequence shown here is derived from an EMBL/GenBank/DDBJ whole genome shotgun (WGS) entry which is preliminary data.</text>
</comment>